<keyword evidence="2" id="KW-1185">Reference proteome</keyword>
<reference evidence="1" key="1">
    <citation type="journal article" date="2011" name="ISME J.">
        <title>The endosymbionts of the deep-sea tubeworms Riftia pachyptila and Tevnia jerichonana share an identical physiology as revealed by proteogenomic analyses.</title>
        <authorList>
            <person name="Gardebrecht A."/>
            <person name="Markert S."/>
            <person name="Felbeck H."/>
            <person name="Thuermer A."/>
            <person name="Albrecht D."/>
            <person name="Wollherr A."/>
            <person name="Kabisch J."/>
            <person name="Lehmann R."/>
            <person name="Daniel R."/>
            <person name="Liesegang H."/>
            <person name="Hecker M."/>
            <person name="Sievert S.M."/>
            <person name="Schweder T."/>
        </authorList>
    </citation>
    <scope>NUCLEOTIDE SEQUENCE [LARGE SCALE GENOMIC DNA]</scope>
</reference>
<proteinExistence type="predicted"/>
<evidence type="ECO:0000313" key="1">
    <source>
        <dbReference type="EMBL" id="EGV51872.1"/>
    </source>
</evidence>
<evidence type="ECO:0000313" key="2">
    <source>
        <dbReference type="Proteomes" id="UP000004491"/>
    </source>
</evidence>
<gene>
    <name evidence="1" type="ORF">Rifp1Sym_aw00200</name>
</gene>
<protein>
    <submittedName>
        <fullName evidence="1">Uncharacterized protein</fullName>
    </submittedName>
</protein>
<comment type="caution">
    <text evidence="1">The sequence shown here is derived from an EMBL/GenBank/DDBJ whole genome shotgun (WGS) entry which is preliminary data.</text>
</comment>
<dbReference type="EMBL" id="AFOC01000024">
    <property type="protein sequence ID" value="EGV51872.1"/>
    <property type="molecule type" value="Genomic_DNA"/>
</dbReference>
<dbReference type="Proteomes" id="UP000004491">
    <property type="component" value="Unassembled WGS sequence"/>
</dbReference>
<sequence length="42" mass="4597">MNGLSLTLEFPAGWLASHPLTRLELKQEASYLQAAGFSLTFS</sequence>
<accession>G2DBY3</accession>
<organism evidence="1 2">
    <name type="scientific">endosymbiont of Riftia pachyptila</name>
    <name type="common">vent Ph05</name>
    <dbReference type="NCBI Taxonomy" id="1048808"/>
    <lineage>
        <taxon>Bacteria</taxon>
        <taxon>Pseudomonadati</taxon>
        <taxon>Pseudomonadota</taxon>
        <taxon>Gammaproteobacteria</taxon>
        <taxon>sulfur-oxidizing symbionts</taxon>
    </lineage>
</organism>
<dbReference type="AlphaFoldDB" id="G2DBY3"/>
<name>G2DBY3_9GAMM</name>
<dbReference type="RefSeq" id="WP_005960694.1">
    <property type="nucleotide sequence ID" value="NZ_AFOC01000024.1"/>
</dbReference>
<dbReference type="Gene3D" id="3.30.70.2260">
    <property type="match status" value="1"/>
</dbReference>